<organism evidence="2 3">
    <name type="scientific">Adhaeribacter pallidiroseus</name>
    <dbReference type="NCBI Taxonomy" id="2072847"/>
    <lineage>
        <taxon>Bacteria</taxon>
        <taxon>Pseudomonadati</taxon>
        <taxon>Bacteroidota</taxon>
        <taxon>Cytophagia</taxon>
        <taxon>Cytophagales</taxon>
        <taxon>Hymenobacteraceae</taxon>
        <taxon>Adhaeribacter</taxon>
    </lineage>
</organism>
<dbReference type="Proteomes" id="UP000253919">
    <property type="component" value="Unassembled WGS sequence"/>
</dbReference>
<keyword evidence="1" id="KW-0812">Transmembrane</keyword>
<comment type="caution">
    <text evidence="2">The sequence shown here is derived from an EMBL/GenBank/DDBJ whole genome shotgun (WGS) entry which is preliminary data.</text>
</comment>
<protein>
    <submittedName>
        <fullName evidence="2">Uncharacterized protein</fullName>
    </submittedName>
</protein>
<dbReference type="EMBL" id="QASA01000001">
    <property type="protein sequence ID" value="RDC63460.1"/>
    <property type="molecule type" value="Genomic_DNA"/>
</dbReference>
<sequence length="77" mass="9029">MRTLYRPRAGDIFKFLGNNRTLELSLGANTMVIVLIFNIVRYFLNKNSLLKPLLIMDYINNIFALFQYININSIPFI</sequence>
<reference evidence="2 3" key="1">
    <citation type="submission" date="2018-04" db="EMBL/GenBank/DDBJ databases">
        <title>Adhaeribacter sp. HMF7616 genome sequencing and assembly.</title>
        <authorList>
            <person name="Kang H."/>
            <person name="Kang J."/>
            <person name="Cha I."/>
            <person name="Kim H."/>
            <person name="Joh K."/>
        </authorList>
    </citation>
    <scope>NUCLEOTIDE SEQUENCE [LARGE SCALE GENOMIC DNA]</scope>
    <source>
        <strain evidence="2 3">HMF7616</strain>
    </source>
</reference>
<evidence type="ECO:0000313" key="3">
    <source>
        <dbReference type="Proteomes" id="UP000253919"/>
    </source>
</evidence>
<accession>A0A369QGQ1</accession>
<evidence type="ECO:0000313" key="2">
    <source>
        <dbReference type="EMBL" id="RDC63460.1"/>
    </source>
</evidence>
<keyword evidence="1" id="KW-1133">Transmembrane helix</keyword>
<keyword evidence="3" id="KW-1185">Reference proteome</keyword>
<keyword evidence="1" id="KW-0472">Membrane</keyword>
<evidence type="ECO:0000256" key="1">
    <source>
        <dbReference type="SAM" id="Phobius"/>
    </source>
</evidence>
<name>A0A369QGQ1_9BACT</name>
<dbReference type="AlphaFoldDB" id="A0A369QGQ1"/>
<proteinExistence type="predicted"/>
<feature type="transmembrane region" description="Helical" evidence="1">
    <location>
        <begin position="21"/>
        <end position="44"/>
    </location>
</feature>
<gene>
    <name evidence="2" type="ORF">AHMF7616_02064</name>
</gene>